<dbReference type="GO" id="GO:0019068">
    <property type="term" value="P:virion assembly"/>
    <property type="evidence" value="ECO:0007669"/>
    <property type="project" value="InterPro"/>
</dbReference>
<evidence type="ECO:0000313" key="2">
    <source>
        <dbReference type="Proteomes" id="UP000509790"/>
    </source>
</evidence>
<reference evidence="1 2" key="1">
    <citation type="submission" date="2019-06" db="EMBL/GenBank/DDBJ databases">
        <title>Complete genome sequence of Haemophilus parasuis HPS412.</title>
        <authorList>
            <person name="Yang S."/>
            <person name="Huang C."/>
        </authorList>
    </citation>
    <scope>NUCLEOTIDE SEQUENCE [LARGE SCALE GENOMIC DNA]</scope>
    <source>
        <strain evidence="1 2">HPS412</strain>
    </source>
</reference>
<proteinExistence type="predicted"/>
<dbReference type="NCBIfam" id="TIGR01539">
    <property type="entry name" value="portal_lambda"/>
    <property type="match status" value="1"/>
</dbReference>
<organism evidence="1 2">
    <name type="scientific">Glaesserella parasuis</name>
    <name type="common">Haemophilus parasuis</name>
    <dbReference type="NCBI Taxonomy" id="738"/>
    <lineage>
        <taxon>Bacteria</taxon>
        <taxon>Pseudomonadati</taxon>
        <taxon>Pseudomonadota</taxon>
        <taxon>Gammaproteobacteria</taxon>
        <taxon>Pasteurellales</taxon>
        <taxon>Pasteurellaceae</taxon>
        <taxon>Glaesserella</taxon>
    </lineage>
</organism>
<dbReference type="RefSeq" id="WP_176443846.1">
    <property type="nucleotide sequence ID" value="NZ_CP041334.1"/>
</dbReference>
<dbReference type="EMBL" id="CP041334">
    <property type="protein sequence ID" value="QKY73450.1"/>
    <property type="molecule type" value="Genomic_DNA"/>
</dbReference>
<dbReference type="Proteomes" id="UP000509790">
    <property type="component" value="Chromosome"/>
</dbReference>
<protein>
    <submittedName>
        <fullName evidence="1">Phage portal protein</fullName>
    </submittedName>
</protein>
<dbReference type="InterPro" id="IPR006429">
    <property type="entry name" value="Phage_lambda_portal"/>
</dbReference>
<evidence type="ECO:0000313" key="1">
    <source>
        <dbReference type="EMBL" id="QKY73450.1"/>
    </source>
</evidence>
<name>A0A859IHH8_GLAPU</name>
<gene>
    <name evidence="1" type="ORF">FLK62_09535</name>
</gene>
<dbReference type="GO" id="GO:0005198">
    <property type="term" value="F:structural molecule activity"/>
    <property type="evidence" value="ECO:0007669"/>
    <property type="project" value="InterPro"/>
</dbReference>
<dbReference type="AlphaFoldDB" id="A0A859IHH8"/>
<accession>A0A859IHH8</accession>
<sequence>MNLFEKTIAKISPKWAAERAKHRLVLNAYEAAKPSRLHKAIRENQGANTAVRQSAVSLREQARALDQNHDIVIGILDKLEERVIGSKGIYVEPQPLDLAGNVNEALANDIRRKWAEWSIRPEVTGRFTRPQLERMLLRTWLRDGEVFVHLVLGKVSGLTHATSIPFSLEALEPDFVPMNSNEQDQNLVQGIYLNAWRKPTGYQVYFDNPQEDNRAYGRVKTVPAENMLHLALVKRIHQLRGVSLFHGVIVRLADLKDYEESERVAARIAAALTMYIKKGDPALFDPDDVSKENRYFDIAPGQVVDDLKPGEDIGLINSNRPNSNLESFRNGQLRATAAGTRSSYSSIARDYNGTYSSQRQELVESFEGYAVLQDHFVASISRPIYREWLRMAIASGEIEISPDIDPNSVYNAVYSGPVMPWIDPVKETEAWRRRIVGGLSTESEAIRASGNNPAEVKRRRIVEVEENRKHGLKFDTDLTNTQVHTENVVTEKTEEPDDK</sequence>
<dbReference type="Pfam" id="PF05136">
    <property type="entry name" value="Phage_portal_2"/>
    <property type="match status" value="1"/>
</dbReference>